<keyword evidence="2" id="KW-0808">Transferase</keyword>
<feature type="domain" description="N-acetyltransferase" evidence="1">
    <location>
        <begin position="5"/>
        <end position="151"/>
    </location>
</feature>
<dbReference type="CDD" id="cd04301">
    <property type="entry name" value="NAT_SF"/>
    <property type="match status" value="1"/>
</dbReference>
<dbReference type="Pfam" id="PF13527">
    <property type="entry name" value="Acetyltransf_9"/>
    <property type="match status" value="1"/>
</dbReference>
<proteinExistence type="predicted"/>
<protein>
    <submittedName>
        <fullName evidence="2">Putative acetyltransferase</fullName>
    </submittedName>
</protein>
<dbReference type="InterPro" id="IPR000182">
    <property type="entry name" value="GNAT_dom"/>
</dbReference>
<dbReference type="STRING" id="1891926.Fuma_02947"/>
<accession>A0A1P8WH15</accession>
<evidence type="ECO:0000313" key="3">
    <source>
        <dbReference type="Proteomes" id="UP000187735"/>
    </source>
</evidence>
<reference evidence="2 3" key="1">
    <citation type="journal article" date="2016" name="Front. Microbiol.">
        <title>Fuerstia marisgermanicae gen. nov., sp. nov., an Unusual Member of the Phylum Planctomycetes from the German Wadden Sea.</title>
        <authorList>
            <person name="Kohn T."/>
            <person name="Heuer A."/>
            <person name="Jogler M."/>
            <person name="Vollmers J."/>
            <person name="Boedeker C."/>
            <person name="Bunk B."/>
            <person name="Rast P."/>
            <person name="Borchert D."/>
            <person name="Glockner I."/>
            <person name="Freese H.M."/>
            <person name="Klenk H.P."/>
            <person name="Overmann J."/>
            <person name="Kaster A.K."/>
            <person name="Rohde M."/>
            <person name="Wiegand S."/>
            <person name="Jogler C."/>
        </authorList>
    </citation>
    <scope>NUCLEOTIDE SEQUENCE [LARGE SCALE GENOMIC DNA]</scope>
    <source>
        <strain evidence="2 3">NH11</strain>
    </source>
</reference>
<dbReference type="RefSeq" id="WP_077024802.1">
    <property type="nucleotide sequence ID" value="NZ_CP017641.1"/>
</dbReference>
<sequence length="172" mass="18333">MNATATIRHETDEDQQDIWNVNQAAFNGVDEANLVYALRDGGFVEVSLVAECDQQIVGHILFSRVTINTNTGPVNALSLAPMAVAPEHQRQAIGTKLVEAGLDACRKLGHKIVVVLGHTEFYPRFGFSAELAQPLASPFGGGEAWMALELVPGALEGVIGSVKYSPPFGAFG</sequence>
<dbReference type="Gene3D" id="3.40.630.30">
    <property type="match status" value="1"/>
</dbReference>
<dbReference type="InterPro" id="IPR016181">
    <property type="entry name" value="Acyl_CoA_acyltransferase"/>
</dbReference>
<dbReference type="PROSITE" id="PS51186">
    <property type="entry name" value="GNAT"/>
    <property type="match status" value="1"/>
</dbReference>
<name>A0A1P8WH15_9PLAN</name>
<dbReference type="OrthoDB" id="9797178at2"/>
<keyword evidence="3" id="KW-1185">Reference proteome</keyword>
<dbReference type="GO" id="GO:0016747">
    <property type="term" value="F:acyltransferase activity, transferring groups other than amino-acyl groups"/>
    <property type="evidence" value="ECO:0007669"/>
    <property type="project" value="InterPro"/>
</dbReference>
<organism evidence="2 3">
    <name type="scientific">Fuerstiella marisgermanici</name>
    <dbReference type="NCBI Taxonomy" id="1891926"/>
    <lineage>
        <taxon>Bacteria</taxon>
        <taxon>Pseudomonadati</taxon>
        <taxon>Planctomycetota</taxon>
        <taxon>Planctomycetia</taxon>
        <taxon>Planctomycetales</taxon>
        <taxon>Planctomycetaceae</taxon>
        <taxon>Fuerstiella</taxon>
    </lineage>
</organism>
<dbReference type="AlphaFoldDB" id="A0A1P8WH15"/>
<dbReference type="SUPFAM" id="SSF55729">
    <property type="entry name" value="Acyl-CoA N-acyltransferases (Nat)"/>
    <property type="match status" value="1"/>
</dbReference>
<dbReference type="Proteomes" id="UP000187735">
    <property type="component" value="Chromosome"/>
</dbReference>
<dbReference type="EMBL" id="CP017641">
    <property type="protein sequence ID" value="APZ93330.1"/>
    <property type="molecule type" value="Genomic_DNA"/>
</dbReference>
<dbReference type="KEGG" id="fmr:Fuma_02947"/>
<gene>
    <name evidence="2" type="ORF">Fuma_02947</name>
</gene>
<evidence type="ECO:0000259" key="1">
    <source>
        <dbReference type="PROSITE" id="PS51186"/>
    </source>
</evidence>
<evidence type="ECO:0000313" key="2">
    <source>
        <dbReference type="EMBL" id="APZ93330.1"/>
    </source>
</evidence>